<reference evidence="1" key="1">
    <citation type="submission" date="2023-03" db="EMBL/GenBank/DDBJ databases">
        <title>Massive genome expansion in bonnet fungi (Mycena s.s.) driven by repeated elements and novel gene families across ecological guilds.</title>
        <authorList>
            <consortium name="Lawrence Berkeley National Laboratory"/>
            <person name="Harder C.B."/>
            <person name="Miyauchi S."/>
            <person name="Viragh M."/>
            <person name="Kuo A."/>
            <person name="Thoen E."/>
            <person name="Andreopoulos B."/>
            <person name="Lu D."/>
            <person name="Skrede I."/>
            <person name="Drula E."/>
            <person name="Henrissat B."/>
            <person name="Morin E."/>
            <person name="Kohler A."/>
            <person name="Barry K."/>
            <person name="LaButti K."/>
            <person name="Morin E."/>
            <person name="Salamov A."/>
            <person name="Lipzen A."/>
            <person name="Mereny Z."/>
            <person name="Hegedus B."/>
            <person name="Baldrian P."/>
            <person name="Stursova M."/>
            <person name="Weitz H."/>
            <person name="Taylor A."/>
            <person name="Grigoriev I.V."/>
            <person name="Nagy L.G."/>
            <person name="Martin F."/>
            <person name="Kauserud H."/>
        </authorList>
    </citation>
    <scope>NUCLEOTIDE SEQUENCE</scope>
    <source>
        <strain evidence="1">CBHHK173m</strain>
    </source>
</reference>
<gene>
    <name evidence="1" type="ORF">B0H15DRAFT_785350</name>
</gene>
<keyword evidence="2" id="KW-1185">Reference proteome</keyword>
<dbReference type="AlphaFoldDB" id="A0AAD6TZI8"/>
<accession>A0AAD6TZI8</accession>
<sequence>MENESITAALRGPLATDPEYERFFSRRGGAIDLYKEPLYASVERFHAPYDPTSASEEDPLLYYGAVDGDLPNVSSAATESLRDAVIRFQQPHRNFLWERLSDLINKIASYDASSIAWEQLKDPVTLDEYHGLPLGLLEEIAHAAVAVQQILDALHSFLGRKPSTAFTLDPNYSFLYMLEACRSRSELRFYFSSLQLRLVRANKHILSYLQSIRTLYTGEEPSEYLSSVDSTISEVREVFGKEPPTKELYRLMARKDY</sequence>
<dbReference type="Proteomes" id="UP001222325">
    <property type="component" value="Unassembled WGS sequence"/>
</dbReference>
<evidence type="ECO:0000313" key="2">
    <source>
        <dbReference type="Proteomes" id="UP001222325"/>
    </source>
</evidence>
<organism evidence="1 2">
    <name type="scientific">Mycena belliarum</name>
    <dbReference type="NCBI Taxonomy" id="1033014"/>
    <lineage>
        <taxon>Eukaryota</taxon>
        <taxon>Fungi</taxon>
        <taxon>Dikarya</taxon>
        <taxon>Basidiomycota</taxon>
        <taxon>Agaricomycotina</taxon>
        <taxon>Agaricomycetes</taxon>
        <taxon>Agaricomycetidae</taxon>
        <taxon>Agaricales</taxon>
        <taxon>Marasmiineae</taxon>
        <taxon>Mycenaceae</taxon>
        <taxon>Mycena</taxon>
    </lineage>
</organism>
<protein>
    <submittedName>
        <fullName evidence="1">Uncharacterized protein</fullName>
    </submittedName>
</protein>
<dbReference type="EMBL" id="JARJCN010000043">
    <property type="protein sequence ID" value="KAJ7082889.1"/>
    <property type="molecule type" value="Genomic_DNA"/>
</dbReference>
<comment type="caution">
    <text evidence="1">The sequence shown here is derived from an EMBL/GenBank/DDBJ whole genome shotgun (WGS) entry which is preliminary data.</text>
</comment>
<proteinExistence type="predicted"/>
<evidence type="ECO:0000313" key="1">
    <source>
        <dbReference type="EMBL" id="KAJ7082889.1"/>
    </source>
</evidence>
<name>A0AAD6TZI8_9AGAR</name>
<feature type="non-terminal residue" evidence="1">
    <location>
        <position position="257"/>
    </location>
</feature>